<gene>
    <name evidence="1" type="ORF">L1987_24490</name>
</gene>
<sequence length="68" mass="7316">MISSEPGCSIKTFTGHTASNAGCFKLSKGGANLVMLDIDINSCYSNDPMFLAEQFVLLNSSTKRRSLP</sequence>
<reference evidence="2" key="1">
    <citation type="journal article" date="2022" name="Mol. Ecol. Resour.">
        <title>The genomes of chicory, endive, great burdock and yacon provide insights into Asteraceae palaeo-polyploidization history and plant inulin production.</title>
        <authorList>
            <person name="Fan W."/>
            <person name="Wang S."/>
            <person name="Wang H."/>
            <person name="Wang A."/>
            <person name="Jiang F."/>
            <person name="Liu H."/>
            <person name="Zhao H."/>
            <person name="Xu D."/>
            <person name="Zhang Y."/>
        </authorList>
    </citation>
    <scope>NUCLEOTIDE SEQUENCE [LARGE SCALE GENOMIC DNA]</scope>
    <source>
        <strain evidence="2">cv. Yunnan</strain>
    </source>
</reference>
<organism evidence="1 2">
    <name type="scientific">Smallanthus sonchifolius</name>
    <dbReference type="NCBI Taxonomy" id="185202"/>
    <lineage>
        <taxon>Eukaryota</taxon>
        <taxon>Viridiplantae</taxon>
        <taxon>Streptophyta</taxon>
        <taxon>Embryophyta</taxon>
        <taxon>Tracheophyta</taxon>
        <taxon>Spermatophyta</taxon>
        <taxon>Magnoliopsida</taxon>
        <taxon>eudicotyledons</taxon>
        <taxon>Gunneridae</taxon>
        <taxon>Pentapetalae</taxon>
        <taxon>asterids</taxon>
        <taxon>campanulids</taxon>
        <taxon>Asterales</taxon>
        <taxon>Asteraceae</taxon>
        <taxon>Asteroideae</taxon>
        <taxon>Heliantheae alliance</taxon>
        <taxon>Millerieae</taxon>
        <taxon>Smallanthus</taxon>
    </lineage>
</organism>
<comment type="caution">
    <text evidence="1">The sequence shown here is derived from an EMBL/GenBank/DDBJ whole genome shotgun (WGS) entry which is preliminary data.</text>
</comment>
<evidence type="ECO:0000313" key="1">
    <source>
        <dbReference type="EMBL" id="KAI3808537.1"/>
    </source>
</evidence>
<keyword evidence="2" id="KW-1185">Reference proteome</keyword>
<name>A0ACB9IKD4_9ASTR</name>
<dbReference type="Proteomes" id="UP001056120">
    <property type="component" value="Linkage Group LG08"/>
</dbReference>
<protein>
    <submittedName>
        <fullName evidence="1">Uncharacterized protein</fullName>
    </submittedName>
</protein>
<accession>A0ACB9IKD4</accession>
<proteinExistence type="predicted"/>
<reference evidence="1 2" key="2">
    <citation type="journal article" date="2022" name="Mol. Ecol. Resour.">
        <title>The genomes of chicory, endive, great burdock and yacon provide insights into Asteraceae paleo-polyploidization history and plant inulin production.</title>
        <authorList>
            <person name="Fan W."/>
            <person name="Wang S."/>
            <person name="Wang H."/>
            <person name="Wang A."/>
            <person name="Jiang F."/>
            <person name="Liu H."/>
            <person name="Zhao H."/>
            <person name="Xu D."/>
            <person name="Zhang Y."/>
        </authorList>
    </citation>
    <scope>NUCLEOTIDE SEQUENCE [LARGE SCALE GENOMIC DNA]</scope>
    <source>
        <strain evidence="2">cv. Yunnan</strain>
        <tissue evidence="1">Leaves</tissue>
    </source>
</reference>
<dbReference type="EMBL" id="CM042025">
    <property type="protein sequence ID" value="KAI3808537.1"/>
    <property type="molecule type" value="Genomic_DNA"/>
</dbReference>
<evidence type="ECO:0000313" key="2">
    <source>
        <dbReference type="Proteomes" id="UP001056120"/>
    </source>
</evidence>